<evidence type="ECO:0000313" key="12">
    <source>
        <dbReference type="Proteomes" id="UP001295794"/>
    </source>
</evidence>
<dbReference type="Gene3D" id="1.10.1090.10">
    <property type="entry name" value="Cytochrome b-c1 complex subunit 7"/>
    <property type="match status" value="1"/>
</dbReference>
<dbReference type="PANTHER" id="PTHR12022">
    <property type="entry name" value="UBIQUINOL-CYTOCHROME C REDUCTASE COMPLEX 14 KD PROTEIN"/>
    <property type="match status" value="1"/>
</dbReference>
<evidence type="ECO:0000256" key="2">
    <source>
        <dbReference type="ARBA" id="ARBA00008554"/>
    </source>
</evidence>
<evidence type="ECO:0000256" key="3">
    <source>
        <dbReference type="ARBA" id="ARBA00022448"/>
    </source>
</evidence>
<accession>A0AAD2GVD0</accession>
<dbReference type="GO" id="GO:0006122">
    <property type="term" value="P:mitochondrial electron transport, ubiquinol to cytochrome c"/>
    <property type="evidence" value="ECO:0007669"/>
    <property type="project" value="InterPro"/>
</dbReference>
<protein>
    <recommendedName>
        <fullName evidence="9">Complex III subunit 7</fullName>
    </recommendedName>
</protein>
<sequence length="168" mass="19111">MSHPDFIRAKVIDQERLAKSEPISDNKQPVTLATPNSSITAMAGPLGLSFAPYIRSSPTLSKIFAPAAKWYAGGSLYRQYGLLYDDLLIEERPEVQKALARLTPREAYDRQFRIKRASQADVLHAPLSKDLWTKPEDDIRYLLPHVEAVESELKERASWDSLEVHRKH</sequence>
<comment type="subcellular location">
    <subcellularLocation>
        <location evidence="1">Mitochondrion inner membrane</location>
        <topology evidence="1">Peripheral membrane protein</topology>
        <orientation evidence="1">Matrix side</orientation>
    </subcellularLocation>
</comment>
<dbReference type="FunFam" id="1.10.1090.10:FF:000001">
    <property type="entry name" value="Cytochrome b-c1 complex subunit 7"/>
    <property type="match status" value="1"/>
</dbReference>
<keyword evidence="3" id="KW-0813">Transport</keyword>
<organism evidence="10 12">
    <name type="scientific">Mycena citricolor</name>
    <dbReference type="NCBI Taxonomy" id="2018698"/>
    <lineage>
        <taxon>Eukaryota</taxon>
        <taxon>Fungi</taxon>
        <taxon>Dikarya</taxon>
        <taxon>Basidiomycota</taxon>
        <taxon>Agaricomycotina</taxon>
        <taxon>Agaricomycetes</taxon>
        <taxon>Agaricomycetidae</taxon>
        <taxon>Agaricales</taxon>
        <taxon>Marasmiineae</taxon>
        <taxon>Mycenaceae</taxon>
        <taxon>Mycena</taxon>
    </lineage>
</organism>
<dbReference type="Proteomes" id="UP001295794">
    <property type="component" value="Unassembled WGS sequence"/>
</dbReference>
<dbReference type="AlphaFoldDB" id="A0AAD2GVD0"/>
<keyword evidence="12" id="KW-1185">Reference proteome</keyword>
<dbReference type="EMBL" id="CAVNYO010000051">
    <property type="protein sequence ID" value="CAK5264286.1"/>
    <property type="molecule type" value="Genomic_DNA"/>
</dbReference>
<evidence type="ECO:0000256" key="6">
    <source>
        <dbReference type="ARBA" id="ARBA00022982"/>
    </source>
</evidence>
<evidence type="ECO:0000313" key="11">
    <source>
        <dbReference type="EMBL" id="CAK5279576.1"/>
    </source>
</evidence>
<evidence type="ECO:0000256" key="5">
    <source>
        <dbReference type="ARBA" id="ARBA00022792"/>
    </source>
</evidence>
<keyword evidence="5" id="KW-0999">Mitochondrion inner membrane</keyword>
<dbReference type="InterPro" id="IPR036544">
    <property type="entry name" value="QCR7_sf"/>
</dbReference>
<keyword evidence="4" id="KW-0679">Respiratory chain</keyword>
<keyword evidence="6" id="KW-0249">Electron transport</keyword>
<dbReference type="EMBL" id="CAVNYO010000436">
    <property type="protein sequence ID" value="CAK5279576.1"/>
    <property type="molecule type" value="Genomic_DNA"/>
</dbReference>
<evidence type="ECO:0000256" key="1">
    <source>
        <dbReference type="ARBA" id="ARBA00004443"/>
    </source>
</evidence>
<comment type="caution">
    <text evidence="10">The sequence shown here is derived from an EMBL/GenBank/DDBJ whole genome shotgun (WGS) entry which is preliminary data.</text>
</comment>
<dbReference type="SUPFAM" id="SSF81524">
    <property type="entry name" value="14 kDa protein of cytochrome bc1 complex (Ubiquinol-cytochrome c reductase)"/>
    <property type="match status" value="1"/>
</dbReference>
<name>A0AAD2GVD0_9AGAR</name>
<evidence type="ECO:0000256" key="7">
    <source>
        <dbReference type="ARBA" id="ARBA00023128"/>
    </source>
</evidence>
<evidence type="ECO:0000256" key="8">
    <source>
        <dbReference type="ARBA" id="ARBA00023136"/>
    </source>
</evidence>
<evidence type="ECO:0000256" key="4">
    <source>
        <dbReference type="ARBA" id="ARBA00022660"/>
    </source>
</evidence>
<evidence type="ECO:0000313" key="10">
    <source>
        <dbReference type="EMBL" id="CAK5264286.1"/>
    </source>
</evidence>
<reference evidence="10" key="1">
    <citation type="submission" date="2023-11" db="EMBL/GenBank/DDBJ databases">
        <authorList>
            <person name="De Vega J J."/>
            <person name="De Vega J J."/>
        </authorList>
    </citation>
    <scope>NUCLEOTIDE SEQUENCE</scope>
</reference>
<dbReference type="PANTHER" id="PTHR12022:SF0">
    <property type="entry name" value="CYTOCHROME B-C1 COMPLEX SUBUNIT 7"/>
    <property type="match status" value="1"/>
</dbReference>
<keyword evidence="8" id="KW-0472">Membrane</keyword>
<evidence type="ECO:0000256" key="9">
    <source>
        <dbReference type="ARBA" id="ARBA00031684"/>
    </source>
</evidence>
<dbReference type="GO" id="GO:0005743">
    <property type="term" value="C:mitochondrial inner membrane"/>
    <property type="evidence" value="ECO:0007669"/>
    <property type="project" value="UniProtKB-SubCell"/>
</dbReference>
<proteinExistence type="inferred from homology"/>
<gene>
    <name evidence="11" type="ORF">MYCIT1_LOCUS29664</name>
    <name evidence="10" type="ORF">MYCIT1_LOCUS4316</name>
</gene>
<comment type="similarity">
    <text evidence="2">Belongs to the UQCRB/QCR7 family.</text>
</comment>
<dbReference type="Pfam" id="PF02271">
    <property type="entry name" value="UCR_14kD"/>
    <property type="match status" value="1"/>
</dbReference>
<keyword evidence="7" id="KW-0496">Mitochondrion</keyword>
<dbReference type="GO" id="GO:0045275">
    <property type="term" value="C:respiratory chain complex III"/>
    <property type="evidence" value="ECO:0007669"/>
    <property type="project" value="InterPro"/>
</dbReference>
<dbReference type="InterPro" id="IPR003197">
    <property type="entry name" value="QCR7"/>
</dbReference>